<dbReference type="PANTHER" id="PTHR10383">
    <property type="entry name" value="SERINE INCORPORATOR"/>
    <property type="match status" value="1"/>
</dbReference>
<dbReference type="AlphaFoldDB" id="A0A1I8A5W6"/>
<feature type="transmembrane region" description="Helical" evidence="6">
    <location>
        <begin position="158"/>
        <end position="178"/>
    </location>
</feature>
<feature type="transmembrane region" description="Helical" evidence="6">
    <location>
        <begin position="118"/>
        <end position="138"/>
    </location>
</feature>
<dbReference type="Pfam" id="PF03348">
    <property type="entry name" value="Serinc"/>
    <property type="match status" value="1"/>
</dbReference>
<keyword evidence="5 6" id="KW-0472">Membrane</keyword>
<evidence type="ECO:0000313" key="7">
    <source>
        <dbReference type="Proteomes" id="UP000095287"/>
    </source>
</evidence>
<accession>A0A1I8A5W6</accession>
<keyword evidence="7" id="KW-1185">Reference proteome</keyword>
<sequence>MYLTWSALTNNPDKACNPSLISIFTNGTTPSDKQDETYGTPLPAQSLVSLVIWFLCLLYASIRSSSNTALGKITGGSEDIALSESHEHIVATDDGGESGEDGKVWDSEKEGVAYSYSFFHFIFALASLYVMMTLTSWYNPSNDLRNLSSNMASVWVKVVSSWLCIILYGWTLVAPALFPDREF</sequence>
<dbReference type="InterPro" id="IPR005016">
    <property type="entry name" value="TDE1/TMS"/>
</dbReference>
<evidence type="ECO:0000313" key="8">
    <source>
        <dbReference type="WBParaSite" id="L893_g33181.t2"/>
    </source>
</evidence>
<comment type="subcellular location">
    <subcellularLocation>
        <location evidence="1">Membrane</location>
        <topology evidence="1">Multi-pass membrane protein</topology>
    </subcellularLocation>
</comment>
<evidence type="ECO:0000256" key="5">
    <source>
        <dbReference type="ARBA" id="ARBA00023136"/>
    </source>
</evidence>
<evidence type="ECO:0000256" key="3">
    <source>
        <dbReference type="ARBA" id="ARBA00022692"/>
    </source>
</evidence>
<name>A0A1I8A5W6_9BILA</name>
<reference evidence="8" key="1">
    <citation type="submission" date="2016-11" db="UniProtKB">
        <authorList>
            <consortium name="WormBaseParasite"/>
        </authorList>
    </citation>
    <scope>IDENTIFICATION</scope>
</reference>
<comment type="similarity">
    <text evidence="2">Belongs to the TDE1 family.</text>
</comment>
<dbReference type="PANTHER" id="PTHR10383:SF9">
    <property type="entry name" value="SERINE INCORPORATOR, ISOFORM F"/>
    <property type="match status" value="1"/>
</dbReference>
<keyword evidence="3 6" id="KW-0812">Transmembrane</keyword>
<dbReference type="GO" id="GO:0016020">
    <property type="term" value="C:membrane"/>
    <property type="evidence" value="ECO:0007669"/>
    <property type="project" value="UniProtKB-SubCell"/>
</dbReference>
<protein>
    <submittedName>
        <fullName evidence="8">Serine incorporator 5</fullName>
    </submittedName>
</protein>
<evidence type="ECO:0000256" key="1">
    <source>
        <dbReference type="ARBA" id="ARBA00004141"/>
    </source>
</evidence>
<dbReference type="WBParaSite" id="L893_g33181.t2">
    <property type="protein sequence ID" value="L893_g33181.t2"/>
    <property type="gene ID" value="L893_g33181"/>
</dbReference>
<proteinExistence type="inferred from homology"/>
<evidence type="ECO:0000256" key="4">
    <source>
        <dbReference type="ARBA" id="ARBA00022989"/>
    </source>
</evidence>
<evidence type="ECO:0000256" key="6">
    <source>
        <dbReference type="SAM" id="Phobius"/>
    </source>
</evidence>
<evidence type="ECO:0000256" key="2">
    <source>
        <dbReference type="ARBA" id="ARBA00006665"/>
    </source>
</evidence>
<keyword evidence="4 6" id="KW-1133">Transmembrane helix</keyword>
<dbReference type="Proteomes" id="UP000095287">
    <property type="component" value="Unplaced"/>
</dbReference>
<feature type="transmembrane region" description="Helical" evidence="6">
    <location>
        <begin position="42"/>
        <end position="62"/>
    </location>
</feature>
<organism evidence="7 8">
    <name type="scientific">Steinernema glaseri</name>
    <dbReference type="NCBI Taxonomy" id="37863"/>
    <lineage>
        <taxon>Eukaryota</taxon>
        <taxon>Metazoa</taxon>
        <taxon>Ecdysozoa</taxon>
        <taxon>Nematoda</taxon>
        <taxon>Chromadorea</taxon>
        <taxon>Rhabditida</taxon>
        <taxon>Tylenchina</taxon>
        <taxon>Panagrolaimomorpha</taxon>
        <taxon>Strongyloidoidea</taxon>
        <taxon>Steinernematidae</taxon>
        <taxon>Steinernema</taxon>
    </lineage>
</organism>